<dbReference type="Pfam" id="PF01361">
    <property type="entry name" value="Tautomerase"/>
    <property type="match status" value="1"/>
</dbReference>
<keyword evidence="2" id="KW-0413">Isomerase</keyword>
<comment type="caution">
    <text evidence="4">The sequence shown here is derived from an EMBL/GenBank/DDBJ whole genome shotgun (WGS) entry which is preliminary data.</text>
</comment>
<gene>
    <name evidence="4" type="ORF">ACFSJD_19880</name>
</gene>
<protein>
    <submittedName>
        <fullName evidence="4">Tautomerase family protein</fullName>
    </submittedName>
</protein>
<accession>A0ABW4EZM4</accession>
<evidence type="ECO:0000256" key="1">
    <source>
        <dbReference type="ARBA" id="ARBA00006723"/>
    </source>
</evidence>
<comment type="similarity">
    <text evidence="1">Belongs to the 4-oxalocrotonate tautomerase family.</text>
</comment>
<dbReference type="EMBL" id="JBHUCO010000019">
    <property type="protein sequence ID" value="MFD1519765.1"/>
    <property type="molecule type" value="Genomic_DNA"/>
</dbReference>
<dbReference type="RefSeq" id="WP_344717839.1">
    <property type="nucleotide sequence ID" value="NZ_BAAAUS010000001.1"/>
</dbReference>
<dbReference type="InterPro" id="IPR004370">
    <property type="entry name" value="4-OT-like_dom"/>
</dbReference>
<evidence type="ECO:0000256" key="2">
    <source>
        <dbReference type="ARBA" id="ARBA00023235"/>
    </source>
</evidence>
<sequence length="136" mass="14863">MPILEVHLVEGMHTPAQHAEMLTAMSLRCAELLDSPLDHVRAYVTLHRPEHWATAGSPASGRSAPYFTVTLLEGRSTEQRHRLLGAVTDIIVDVLGADRRMVQGRIISVRPEDWAIGGVPATARRGEPRARAVTGT</sequence>
<name>A0ABW4EZM4_9PSEU</name>
<evidence type="ECO:0000313" key="4">
    <source>
        <dbReference type="EMBL" id="MFD1519765.1"/>
    </source>
</evidence>
<evidence type="ECO:0000259" key="3">
    <source>
        <dbReference type="Pfam" id="PF01361"/>
    </source>
</evidence>
<keyword evidence="5" id="KW-1185">Reference proteome</keyword>
<dbReference type="InterPro" id="IPR014347">
    <property type="entry name" value="Tautomerase/MIF_sf"/>
</dbReference>
<feature type="domain" description="4-oxalocrotonate tautomerase-like" evidence="3">
    <location>
        <begin position="65"/>
        <end position="123"/>
    </location>
</feature>
<dbReference type="SUPFAM" id="SSF55331">
    <property type="entry name" value="Tautomerase/MIF"/>
    <property type="match status" value="1"/>
</dbReference>
<reference evidence="5" key="1">
    <citation type="journal article" date="2019" name="Int. J. Syst. Evol. Microbiol.">
        <title>The Global Catalogue of Microorganisms (GCM) 10K type strain sequencing project: providing services to taxonomists for standard genome sequencing and annotation.</title>
        <authorList>
            <consortium name="The Broad Institute Genomics Platform"/>
            <consortium name="The Broad Institute Genome Sequencing Center for Infectious Disease"/>
            <person name="Wu L."/>
            <person name="Ma J."/>
        </authorList>
    </citation>
    <scope>NUCLEOTIDE SEQUENCE [LARGE SCALE GENOMIC DNA]</scope>
    <source>
        <strain evidence="5">CCM 7043</strain>
    </source>
</reference>
<dbReference type="PANTHER" id="PTHR35530">
    <property type="entry name" value="TAUTOMERASE-RELATED"/>
    <property type="match status" value="1"/>
</dbReference>
<dbReference type="Gene3D" id="3.30.429.10">
    <property type="entry name" value="Macrophage Migration Inhibitory Factor"/>
    <property type="match status" value="2"/>
</dbReference>
<evidence type="ECO:0000313" key="5">
    <source>
        <dbReference type="Proteomes" id="UP001597114"/>
    </source>
</evidence>
<dbReference type="PANTHER" id="PTHR35530:SF1">
    <property type="entry name" value="2-HYDROXYMUCONATE TAUTOMERASE"/>
    <property type="match status" value="1"/>
</dbReference>
<dbReference type="Proteomes" id="UP001597114">
    <property type="component" value="Unassembled WGS sequence"/>
</dbReference>
<proteinExistence type="inferred from homology"/>
<organism evidence="4 5">
    <name type="scientific">Pseudonocardia yunnanensis</name>
    <dbReference type="NCBI Taxonomy" id="58107"/>
    <lineage>
        <taxon>Bacteria</taxon>
        <taxon>Bacillati</taxon>
        <taxon>Actinomycetota</taxon>
        <taxon>Actinomycetes</taxon>
        <taxon>Pseudonocardiales</taxon>
        <taxon>Pseudonocardiaceae</taxon>
        <taxon>Pseudonocardia</taxon>
    </lineage>
</organism>